<dbReference type="EMBL" id="JACTNZ010000005">
    <property type="protein sequence ID" value="KAG5550458.1"/>
    <property type="molecule type" value="Genomic_DNA"/>
</dbReference>
<organism evidence="2 3">
    <name type="scientific">Rhododendron griersonianum</name>
    <dbReference type="NCBI Taxonomy" id="479676"/>
    <lineage>
        <taxon>Eukaryota</taxon>
        <taxon>Viridiplantae</taxon>
        <taxon>Streptophyta</taxon>
        <taxon>Embryophyta</taxon>
        <taxon>Tracheophyta</taxon>
        <taxon>Spermatophyta</taxon>
        <taxon>Magnoliopsida</taxon>
        <taxon>eudicotyledons</taxon>
        <taxon>Gunneridae</taxon>
        <taxon>Pentapetalae</taxon>
        <taxon>asterids</taxon>
        <taxon>Ericales</taxon>
        <taxon>Ericaceae</taxon>
        <taxon>Ericoideae</taxon>
        <taxon>Rhodoreae</taxon>
        <taxon>Rhododendron</taxon>
    </lineage>
</organism>
<comment type="caution">
    <text evidence="2">The sequence shown here is derived from an EMBL/GenBank/DDBJ whole genome shotgun (WGS) entry which is preliminary data.</text>
</comment>
<evidence type="ECO:0000313" key="3">
    <source>
        <dbReference type="Proteomes" id="UP000823749"/>
    </source>
</evidence>
<sequence>MATAETKSHSNDNEEARQRLDSSNSAPLETSAHSSKDNEVSESGTVDTSGIEWLRRFTAPLRMTRNKGGSVELPAKRPDRKKAVEALAGDFLVGFSNTFGLPSASIYKVPKELSKLKEGAYTPRLIPIGPLHINEEHLQSRVIGDVKAKYAHYLLHRRSCVAEIPDNTFAQRDYRLKILDECYEEIENLEERSHKCYAEYVVEELTPERMLVDGFFVLELLFSLKVSNGFLQLLQFPSKASNHSGNSNVDVSLYNSSNIKRRKKKK</sequence>
<evidence type="ECO:0000313" key="2">
    <source>
        <dbReference type="EMBL" id="KAG5550458.1"/>
    </source>
</evidence>
<feature type="compositionally biased region" description="Basic and acidic residues" evidence="1">
    <location>
        <begin position="1"/>
        <end position="20"/>
    </location>
</feature>
<accession>A0AAV6KDU6</accession>
<feature type="region of interest" description="Disordered" evidence="1">
    <location>
        <begin position="1"/>
        <end position="46"/>
    </location>
</feature>
<dbReference type="AlphaFoldDB" id="A0AAV6KDU6"/>
<dbReference type="InterPro" id="IPR004158">
    <property type="entry name" value="DUF247_pln"/>
</dbReference>
<name>A0AAV6KDU6_9ERIC</name>
<dbReference type="Pfam" id="PF03140">
    <property type="entry name" value="DUF247"/>
    <property type="match status" value="1"/>
</dbReference>
<evidence type="ECO:0000256" key="1">
    <source>
        <dbReference type="SAM" id="MobiDB-lite"/>
    </source>
</evidence>
<dbReference type="Proteomes" id="UP000823749">
    <property type="component" value="Chromosome 5"/>
</dbReference>
<protein>
    <submittedName>
        <fullName evidence="2">Uncharacterized protein</fullName>
    </submittedName>
</protein>
<dbReference type="PANTHER" id="PTHR31170">
    <property type="entry name" value="BNAC04G53230D PROTEIN"/>
    <property type="match status" value="1"/>
</dbReference>
<keyword evidence="3" id="KW-1185">Reference proteome</keyword>
<gene>
    <name evidence="2" type="ORF">RHGRI_015429</name>
</gene>
<feature type="compositionally biased region" description="Polar residues" evidence="1">
    <location>
        <begin position="21"/>
        <end position="33"/>
    </location>
</feature>
<proteinExistence type="predicted"/>
<reference evidence="2" key="1">
    <citation type="submission" date="2020-08" db="EMBL/GenBank/DDBJ databases">
        <title>Plant Genome Project.</title>
        <authorList>
            <person name="Zhang R.-G."/>
        </authorList>
    </citation>
    <scope>NUCLEOTIDE SEQUENCE</scope>
    <source>
        <strain evidence="2">WSP0</strain>
        <tissue evidence="2">Leaf</tissue>
    </source>
</reference>
<dbReference type="PANTHER" id="PTHR31170:SF25">
    <property type="entry name" value="BNAA09G04570D PROTEIN"/>
    <property type="match status" value="1"/>
</dbReference>